<evidence type="ECO:0000259" key="2">
    <source>
        <dbReference type="Pfam" id="PF01266"/>
    </source>
</evidence>
<dbReference type="PANTHER" id="PTHR13847">
    <property type="entry name" value="SARCOSINE DEHYDROGENASE-RELATED"/>
    <property type="match status" value="1"/>
</dbReference>
<evidence type="ECO:0000313" key="4">
    <source>
        <dbReference type="Proteomes" id="UP000183447"/>
    </source>
</evidence>
<dbReference type="InterPro" id="IPR036188">
    <property type="entry name" value="FAD/NAD-bd_sf"/>
</dbReference>
<dbReference type="GO" id="GO:0005737">
    <property type="term" value="C:cytoplasm"/>
    <property type="evidence" value="ECO:0007669"/>
    <property type="project" value="TreeGrafter"/>
</dbReference>
<dbReference type="STRING" id="665118.SAMN02983003_2703"/>
<sequence>MKAIVVGAGVIGSSIAYRIAEAGAEVTLIDANRVGAGTSATSYAWVNACEKINPRAYYTLNMAGVRTHRRVAEEEFKGSNWLHRPGVIQWQSAGAEAEGFGDAEGDKVDVLRSWGYPAERIDAKQLAELEPDVDPATFEQEGAIYYPEDGWLDAPVYAGTMVRTAIARHGLKLLLGHKVTALLVRNGAACGVVLQNGETIEADVVVNSGGRWANEVVGAPDFELPLAPTVGLIAYTTSSDTSLRHGMRTPLVNCRPDGAGRLLLRANDIDKTVPADSDPVPANPAAQKLLERTIKLMPALKGVAVEAVRIAIRPIPADGLSAIGPHPALKNYYVTVTHSGVTMGAFIGEAVTAELVHGRQVPELAEFRPARFFGPAV</sequence>
<dbReference type="InterPro" id="IPR006076">
    <property type="entry name" value="FAD-dep_OxRdtase"/>
</dbReference>
<dbReference type="RefSeq" id="WP_072343883.1">
    <property type="nucleotide sequence ID" value="NZ_FPKU01000002.1"/>
</dbReference>
<reference evidence="3 4" key="1">
    <citation type="submission" date="2016-11" db="EMBL/GenBank/DDBJ databases">
        <authorList>
            <person name="Jaros S."/>
            <person name="Januszkiewicz K."/>
            <person name="Wedrychowicz H."/>
        </authorList>
    </citation>
    <scope>NUCLEOTIDE SEQUENCE [LARGE SCALE GENOMIC DNA]</scope>
    <source>
        <strain evidence="3 4">ATCC 23634</strain>
    </source>
</reference>
<dbReference type="OrthoDB" id="8993739at2"/>
<gene>
    <name evidence="3" type="ORF">SAMN02983003_2703</name>
</gene>
<dbReference type="AlphaFoldDB" id="A0A1K2HZI3"/>
<dbReference type="PANTHER" id="PTHR13847:SF289">
    <property type="entry name" value="GLYCINE OXIDASE"/>
    <property type="match status" value="1"/>
</dbReference>
<dbReference type="SUPFAM" id="SSF51905">
    <property type="entry name" value="FAD/NAD(P)-binding domain"/>
    <property type="match status" value="1"/>
</dbReference>
<dbReference type="Gene3D" id="3.50.50.60">
    <property type="entry name" value="FAD/NAD(P)-binding domain"/>
    <property type="match status" value="1"/>
</dbReference>
<protein>
    <submittedName>
        <fullName evidence="3">Glycine/D-amino acid oxidase</fullName>
    </submittedName>
</protein>
<dbReference type="GO" id="GO:0016491">
    <property type="term" value="F:oxidoreductase activity"/>
    <property type="evidence" value="ECO:0007669"/>
    <property type="project" value="UniProtKB-KW"/>
</dbReference>
<keyword evidence="4" id="KW-1185">Reference proteome</keyword>
<proteinExistence type="predicted"/>
<dbReference type="Pfam" id="PF01266">
    <property type="entry name" value="DAO"/>
    <property type="match status" value="1"/>
</dbReference>
<evidence type="ECO:0000256" key="1">
    <source>
        <dbReference type="ARBA" id="ARBA00023002"/>
    </source>
</evidence>
<dbReference type="Proteomes" id="UP000183447">
    <property type="component" value="Unassembled WGS sequence"/>
</dbReference>
<dbReference type="Gene3D" id="3.30.9.10">
    <property type="entry name" value="D-Amino Acid Oxidase, subunit A, domain 2"/>
    <property type="match status" value="1"/>
</dbReference>
<feature type="domain" description="FAD dependent oxidoreductase" evidence="2">
    <location>
        <begin position="3"/>
        <end position="352"/>
    </location>
</feature>
<evidence type="ECO:0000313" key="3">
    <source>
        <dbReference type="EMBL" id="SFZ85538.1"/>
    </source>
</evidence>
<name>A0A1K2HZI3_9HYPH</name>
<organism evidence="3 4">
    <name type="scientific">Devosia enhydra</name>
    <dbReference type="NCBI Taxonomy" id="665118"/>
    <lineage>
        <taxon>Bacteria</taxon>
        <taxon>Pseudomonadati</taxon>
        <taxon>Pseudomonadota</taxon>
        <taxon>Alphaproteobacteria</taxon>
        <taxon>Hyphomicrobiales</taxon>
        <taxon>Devosiaceae</taxon>
        <taxon>Devosia</taxon>
    </lineage>
</organism>
<dbReference type="EMBL" id="FPKU01000002">
    <property type="protein sequence ID" value="SFZ85538.1"/>
    <property type="molecule type" value="Genomic_DNA"/>
</dbReference>
<accession>A0A1K2HZI3</accession>
<keyword evidence="1" id="KW-0560">Oxidoreductase</keyword>